<dbReference type="OrthoDB" id="538223at2759"/>
<evidence type="ECO:0000256" key="2">
    <source>
        <dbReference type="ARBA" id="ARBA00010143"/>
    </source>
</evidence>
<sequence length="161" mass="17897">MPYHNVHEVTSAFPEEDHVVIDASWGSHWRWDLEDDARRIDLELPSNANCVSVSPNGPYAAWGLVTGEIYIWDADKDAGQMVEGHSSSVECMAFSSDSETLVSGSTDIWEWSPQAAPEKLCQVGTIIIKCIAISPNGKFVVFRSDTLLVFHCTTHEVEQIM</sequence>
<evidence type="ECO:0000256" key="3">
    <source>
        <dbReference type="ARBA" id="ARBA00022574"/>
    </source>
</evidence>
<dbReference type="PANTHER" id="PTHR18763">
    <property type="entry name" value="WD-REPEAT PROTEIN 18"/>
    <property type="match status" value="1"/>
</dbReference>
<comment type="subunit">
    <text evidence="6">Component of the RIX1 complex, composed of IPI1, RIX1/IPI2 and IPI3 in a 1:2:2 stoichiometry. The complex interacts (via RIX1) with MDN1 (via its hexameric AAA ATPase ring) and the pre-60S ribosome particles.</text>
</comment>
<dbReference type="AlphaFoldDB" id="A0A6A7BNX7"/>
<gene>
    <name evidence="7" type="ORF">K470DRAFT_273550</name>
</gene>
<dbReference type="GO" id="GO:0006364">
    <property type="term" value="P:rRNA processing"/>
    <property type="evidence" value="ECO:0007669"/>
    <property type="project" value="UniProtKB-UniRule"/>
</dbReference>
<dbReference type="SUPFAM" id="SSF69322">
    <property type="entry name" value="Tricorn protease domain 2"/>
    <property type="match status" value="1"/>
</dbReference>
<proteinExistence type="inferred from homology"/>
<dbReference type="Gene3D" id="2.130.10.10">
    <property type="entry name" value="YVTN repeat-like/Quinoprotein amine dehydrogenase"/>
    <property type="match status" value="1"/>
</dbReference>
<dbReference type="GO" id="GO:0120330">
    <property type="term" value="C:rixosome complex"/>
    <property type="evidence" value="ECO:0007669"/>
    <property type="project" value="UniProtKB-UniRule"/>
</dbReference>
<organism evidence="7 8">
    <name type="scientific">Piedraia hortae CBS 480.64</name>
    <dbReference type="NCBI Taxonomy" id="1314780"/>
    <lineage>
        <taxon>Eukaryota</taxon>
        <taxon>Fungi</taxon>
        <taxon>Dikarya</taxon>
        <taxon>Ascomycota</taxon>
        <taxon>Pezizomycotina</taxon>
        <taxon>Dothideomycetes</taxon>
        <taxon>Dothideomycetidae</taxon>
        <taxon>Capnodiales</taxon>
        <taxon>Piedraiaceae</taxon>
        <taxon>Piedraia</taxon>
    </lineage>
</organism>
<keyword evidence="3 5" id="KW-0853">WD repeat</keyword>
<evidence type="ECO:0000313" key="7">
    <source>
        <dbReference type="EMBL" id="KAF2857120.1"/>
    </source>
</evidence>
<dbReference type="PANTHER" id="PTHR18763:SF0">
    <property type="entry name" value="WD REPEAT-CONTAINING PROTEIN 18"/>
    <property type="match status" value="1"/>
</dbReference>
<dbReference type="InterPro" id="IPR001680">
    <property type="entry name" value="WD40_rpt"/>
</dbReference>
<reference evidence="7" key="1">
    <citation type="journal article" date="2020" name="Stud. Mycol.">
        <title>101 Dothideomycetes genomes: a test case for predicting lifestyles and emergence of pathogens.</title>
        <authorList>
            <person name="Haridas S."/>
            <person name="Albert R."/>
            <person name="Binder M."/>
            <person name="Bloem J."/>
            <person name="Labutti K."/>
            <person name="Salamov A."/>
            <person name="Andreopoulos B."/>
            <person name="Baker S."/>
            <person name="Barry K."/>
            <person name="Bills G."/>
            <person name="Bluhm B."/>
            <person name="Cannon C."/>
            <person name="Castanera R."/>
            <person name="Culley D."/>
            <person name="Daum C."/>
            <person name="Ezra D."/>
            <person name="Gonzalez J."/>
            <person name="Henrissat B."/>
            <person name="Kuo A."/>
            <person name="Liang C."/>
            <person name="Lipzen A."/>
            <person name="Lutzoni F."/>
            <person name="Magnuson J."/>
            <person name="Mondo S."/>
            <person name="Nolan M."/>
            <person name="Ohm R."/>
            <person name="Pangilinan J."/>
            <person name="Park H.-J."/>
            <person name="Ramirez L."/>
            <person name="Alfaro M."/>
            <person name="Sun H."/>
            <person name="Tritt A."/>
            <person name="Yoshinaga Y."/>
            <person name="Zwiers L.-H."/>
            <person name="Turgeon B."/>
            <person name="Goodwin S."/>
            <person name="Spatafora J."/>
            <person name="Crous P."/>
            <person name="Grigoriev I."/>
        </authorList>
    </citation>
    <scope>NUCLEOTIDE SEQUENCE</scope>
    <source>
        <strain evidence="7">CBS 480.64</strain>
    </source>
</reference>
<dbReference type="GO" id="GO:0005656">
    <property type="term" value="C:nuclear pre-replicative complex"/>
    <property type="evidence" value="ECO:0007669"/>
    <property type="project" value="TreeGrafter"/>
</dbReference>
<accession>A0A6A7BNX7</accession>
<comment type="function">
    <text evidence="1 6">Component of the RIX1 complex required for processing of ITS2 sequences from 35S pre-rRNA.</text>
</comment>
<evidence type="ECO:0000256" key="5">
    <source>
        <dbReference type="PROSITE-ProRule" id="PRU00221"/>
    </source>
</evidence>
<evidence type="ECO:0000256" key="6">
    <source>
        <dbReference type="RuleBase" id="RU369067"/>
    </source>
</evidence>
<name>A0A6A7BNX7_9PEZI</name>
<feature type="repeat" description="WD" evidence="5">
    <location>
        <begin position="82"/>
        <end position="107"/>
    </location>
</feature>
<dbReference type="InterPro" id="IPR045227">
    <property type="entry name" value="WDR18/Ipi3/RID3"/>
</dbReference>
<dbReference type="InterPro" id="IPR015943">
    <property type="entry name" value="WD40/YVTN_repeat-like_dom_sf"/>
</dbReference>
<evidence type="ECO:0000256" key="1">
    <source>
        <dbReference type="ARBA" id="ARBA00002355"/>
    </source>
</evidence>
<evidence type="ECO:0000313" key="8">
    <source>
        <dbReference type="Proteomes" id="UP000799421"/>
    </source>
</evidence>
<keyword evidence="6" id="KW-0539">Nucleus</keyword>
<comment type="similarity">
    <text evidence="2 6">Belongs to the WD repeat IPI3/WDR18 family.</text>
</comment>
<keyword evidence="4" id="KW-0677">Repeat</keyword>
<protein>
    <recommendedName>
        <fullName evidence="6">Pre-rRNA-processing protein IPI3</fullName>
    </recommendedName>
</protein>
<keyword evidence="6" id="KW-0698">rRNA processing</keyword>
<dbReference type="SMART" id="SM00320">
    <property type="entry name" value="WD40"/>
    <property type="match status" value="2"/>
</dbReference>
<keyword evidence="8" id="KW-1185">Reference proteome</keyword>
<dbReference type="EMBL" id="MU006065">
    <property type="protein sequence ID" value="KAF2857120.1"/>
    <property type="molecule type" value="Genomic_DNA"/>
</dbReference>
<comment type="subcellular location">
    <subcellularLocation>
        <location evidence="6">Nucleus</location>
    </subcellularLocation>
</comment>
<dbReference type="Pfam" id="PF00400">
    <property type="entry name" value="WD40"/>
    <property type="match status" value="1"/>
</dbReference>
<evidence type="ECO:0000256" key="4">
    <source>
        <dbReference type="ARBA" id="ARBA00022737"/>
    </source>
</evidence>
<dbReference type="GO" id="GO:0006261">
    <property type="term" value="P:DNA-templated DNA replication"/>
    <property type="evidence" value="ECO:0007669"/>
    <property type="project" value="TreeGrafter"/>
</dbReference>
<dbReference type="PROSITE" id="PS50082">
    <property type="entry name" value="WD_REPEATS_2"/>
    <property type="match status" value="1"/>
</dbReference>
<dbReference type="Proteomes" id="UP000799421">
    <property type="component" value="Unassembled WGS sequence"/>
</dbReference>